<evidence type="ECO:0000313" key="1">
    <source>
        <dbReference type="EMBL" id="BBI50335.1"/>
    </source>
</evidence>
<keyword evidence="2" id="KW-1185">Reference proteome</keyword>
<dbReference type="EMBL" id="AP019416">
    <property type="protein sequence ID" value="BBI50335.1"/>
    <property type="molecule type" value="Genomic_DNA"/>
</dbReference>
<name>A0ABM7GE14_9GAMM</name>
<dbReference type="Proteomes" id="UP000289555">
    <property type="component" value="Chromosome"/>
</dbReference>
<sequence length="88" mass="9582">MCVVEKMDHLLGHRTLLTSPPYVGVTKIYGLVTRGTGASRFSGNRCAAKPSFSTNRWVLPDFVEKYTNVPTTGVGAQLASIWMTYASA</sequence>
<protein>
    <submittedName>
        <fullName evidence="1">Uncharacterized protein</fullName>
    </submittedName>
</protein>
<gene>
    <name evidence="1" type="ORF">HORIV_27560</name>
</gene>
<accession>A0ABM7GE14</accession>
<proteinExistence type="predicted"/>
<reference evidence="2" key="1">
    <citation type="journal article" date="2019" name="Microbiol. Resour. Announc.">
        <title>Complete Genome Sequence of Halomonas olivaria, a Moderately Halophilic Bacterium Isolated from Olive Processing Effluents, Obtained by Nanopore Sequencing.</title>
        <authorList>
            <person name="Nagata S."/>
            <person name="Ii K.M."/>
            <person name="Tsukimi T."/>
            <person name="Miura M.C."/>
            <person name="Galipon J."/>
            <person name="Arakawa K."/>
        </authorList>
    </citation>
    <scope>NUCLEOTIDE SEQUENCE [LARGE SCALE GENOMIC DNA]</scope>
    <source>
        <strain evidence="2">TYRC17</strain>
    </source>
</reference>
<organism evidence="1 2">
    <name type="scientific">Vreelandella olivaria</name>
    <dbReference type="NCBI Taxonomy" id="390919"/>
    <lineage>
        <taxon>Bacteria</taxon>
        <taxon>Pseudomonadati</taxon>
        <taxon>Pseudomonadota</taxon>
        <taxon>Gammaproteobacteria</taxon>
        <taxon>Oceanospirillales</taxon>
        <taxon>Halomonadaceae</taxon>
        <taxon>Vreelandella</taxon>
    </lineage>
</organism>
<evidence type="ECO:0000313" key="2">
    <source>
        <dbReference type="Proteomes" id="UP000289555"/>
    </source>
</evidence>